<dbReference type="Gene3D" id="3.40.710.10">
    <property type="entry name" value="DD-peptidase/beta-lactamase superfamily"/>
    <property type="match status" value="1"/>
</dbReference>
<dbReference type="Pfam" id="PF00144">
    <property type="entry name" value="Beta-lactamase"/>
    <property type="match status" value="1"/>
</dbReference>
<dbReference type="SUPFAM" id="SSF56601">
    <property type="entry name" value="beta-lactamase/transpeptidase-like"/>
    <property type="match status" value="1"/>
</dbReference>
<evidence type="ECO:0000259" key="1">
    <source>
        <dbReference type="Pfam" id="PF00144"/>
    </source>
</evidence>
<dbReference type="RefSeq" id="WP_087075980.1">
    <property type="nucleotide sequence ID" value="NZ_CP020809.1"/>
</dbReference>
<reference evidence="2 3" key="1">
    <citation type="submission" date="2017-04" db="EMBL/GenBank/DDBJ databases">
        <title>Whole Genome Sequence of 1,4-Dioxane Degrading Bacterium Mycobacterium dioxanotrophicus PH-06.</title>
        <authorList>
            <person name="He Y."/>
        </authorList>
    </citation>
    <scope>NUCLEOTIDE SEQUENCE [LARGE SCALE GENOMIC DNA]</scope>
    <source>
        <strain evidence="2 3">PH-06</strain>
    </source>
</reference>
<feature type="domain" description="Beta-lactamase-related" evidence="1">
    <location>
        <begin position="80"/>
        <end position="400"/>
    </location>
</feature>
<gene>
    <name evidence="2" type="ORF">BTO20_11535</name>
</gene>
<dbReference type="Proteomes" id="UP000195331">
    <property type="component" value="Chromosome"/>
</dbReference>
<dbReference type="InterPro" id="IPR012338">
    <property type="entry name" value="Beta-lactam/transpept-like"/>
</dbReference>
<evidence type="ECO:0000313" key="2">
    <source>
        <dbReference type="EMBL" id="ART69129.1"/>
    </source>
</evidence>
<dbReference type="KEGG" id="mdx:BTO20_11535"/>
<dbReference type="InterPro" id="IPR050789">
    <property type="entry name" value="Diverse_Enzym_Activities"/>
</dbReference>
<name>A0A1Y0C1R5_9MYCO</name>
<proteinExistence type="predicted"/>
<evidence type="ECO:0000313" key="3">
    <source>
        <dbReference type="Proteomes" id="UP000195331"/>
    </source>
</evidence>
<accession>A0A1Y0C1R5</accession>
<organism evidence="2 3">
    <name type="scientific">Mycobacterium dioxanotrophicus</name>
    <dbReference type="NCBI Taxonomy" id="482462"/>
    <lineage>
        <taxon>Bacteria</taxon>
        <taxon>Bacillati</taxon>
        <taxon>Actinomycetota</taxon>
        <taxon>Actinomycetes</taxon>
        <taxon>Mycobacteriales</taxon>
        <taxon>Mycobacteriaceae</taxon>
        <taxon>Mycobacterium</taxon>
    </lineage>
</organism>
<dbReference type="OrthoDB" id="3174977at2"/>
<dbReference type="InterPro" id="IPR001466">
    <property type="entry name" value="Beta-lactam-related"/>
</dbReference>
<dbReference type="AlphaFoldDB" id="A0A1Y0C1R5"/>
<dbReference type="EMBL" id="CP020809">
    <property type="protein sequence ID" value="ART69129.1"/>
    <property type="molecule type" value="Genomic_DNA"/>
</dbReference>
<protein>
    <recommendedName>
        <fullName evidence="1">Beta-lactamase-related domain-containing protein</fullName>
    </recommendedName>
</protein>
<keyword evidence="3" id="KW-1185">Reference proteome</keyword>
<dbReference type="PANTHER" id="PTHR43283">
    <property type="entry name" value="BETA-LACTAMASE-RELATED"/>
    <property type="match status" value="1"/>
</dbReference>
<sequence length="437" mass="46329">MAGYNVYFDGAKVNDALVPGPTYTLDGLASVTDCSGRIRATYVNDAGIESDLSSPLPPGTLVTLDYPRGSELSPADQAAVDAIVAASMAESKPPGVVLAITGPRGNYFQAYGNTKASGGRPVTIDDHFRIASTTKSFTSTLVMRSIAAGRLSLDGTLEQYLPGIGIANSSSITIRHMLTMRSGIADYNASPAVLLYLMLTPTGSWNEQTTVNYIRSGKPLFTPGSAYQYNNGNFVLLGLILKAVTGSYIRDLLMDELITPLGLIETTWDVNASGKGSPVVKPPAGGTAQWNPDFLGAAGALTSTVGDLIKWAQAMRDHTRLDAATWAHWTDPDSPTSDFLGYPAPFPAGTPVQFGYGLGLESTGTWFGHNGSWLGYDGQTGFDSVSGACMVILENMQTTTGNGPVPLAAYTTIFRRVAEYLYPGSMTTQPNYKQPTP</sequence>